<dbReference type="GO" id="GO:0046685">
    <property type="term" value="P:response to arsenic-containing substance"/>
    <property type="evidence" value="ECO:0007669"/>
    <property type="project" value="UniProtKB-KW"/>
</dbReference>
<name>A0A3M0CH27_9PROT</name>
<organism evidence="3 4">
    <name type="scientific">Eilatimonas milleporae</name>
    <dbReference type="NCBI Taxonomy" id="911205"/>
    <lineage>
        <taxon>Bacteria</taxon>
        <taxon>Pseudomonadati</taxon>
        <taxon>Pseudomonadota</taxon>
        <taxon>Alphaproteobacteria</taxon>
        <taxon>Kordiimonadales</taxon>
        <taxon>Kordiimonadaceae</taxon>
        <taxon>Eilatimonas</taxon>
    </lineage>
</organism>
<proteinExistence type="predicted"/>
<dbReference type="SMART" id="SM00226">
    <property type="entry name" value="LMWPc"/>
    <property type="match status" value="1"/>
</dbReference>
<dbReference type="InParanoid" id="A0A3M0CH27"/>
<accession>A0A3M0CH27</accession>
<dbReference type="PANTHER" id="PTHR43428:SF1">
    <property type="entry name" value="ARSENATE REDUCTASE"/>
    <property type="match status" value="1"/>
</dbReference>
<evidence type="ECO:0000259" key="2">
    <source>
        <dbReference type="SMART" id="SM00226"/>
    </source>
</evidence>
<dbReference type="Pfam" id="PF01451">
    <property type="entry name" value="LMWPc"/>
    <property type="match status" value="1"/>
</dbReference>
<gene>
    <name evidence="3" type="ORF">BXY39_1911</name>
</gene>
<dbReference type="AlphaFoldDB" id="A0A3M0CH27"/>
<evidence type="ECO:0000313" key="4">
    <source>
        <dbReference type="Proteomes" id="UP000271227"/>
    </source>
</evidence>
<protein>
    <submittedName>
        <fullName evidence="3">Arsenate reductase</fullName>
    </submittedName>
</protein>
<feature type="domain" description="Phosphotyrosine protein phosphatase I" evidence="2">
    <location>
        <begin position="5"/>
        <end position="143"/>
    </location>
</feature>
<evidence type="ECO:0000256" key="1">
    <source>
        <dbReference type="ARBA" id="ARBA00022849"/>
    </source>
</evidence>
<keyword evidence="4" id="KW-1185">Reference proteome</keyword>
<evidence type="ECO:0000313" key="3">
    <source>
        <dbReference type="EMBL" id="RMB07820.1"/>
    </source>
</evidence>
<dbReference type="OrthoDB" id="9793058at2"/>
<keyword evidence="1" id="KW-0059">Arsenical resistance</keyword>
<dbReference type="SUPFAM" id="SSF52788">
    <property type="entry name" value="Phosphotyrosine protein phosphatases I"/>
    <property type="match status" value="1"/>
</dbReference>
<dbReference type="Gene3D" id="3.40.50.2300">
    <property type="match status" value="1"/>
</dbReference>
<dbReference type="RefSeq" id="WP_121938606.1">
    <property type="nucleotide sequence ID" value="NZ_REFR01000011.1"/>
</dbReference>
<dbReference type="PANTHER" id="PTHR43428">
    <property type="entry name" value="ARSENATE REDUCTASE"/>
    <property type="match status" value="1"/>
</dbReference>
<dbReference type="InterPro" id="IPR036196">
    <property type="entry name" value="Ptyr_pPase_sf"/>
</dbReference>
<dbReference type="Proteomes" id="UP000271227">
    <property type="component" value="Unassembled WGS sequence"/>
</dbReference>
<dbReference type="InterPro" id="IPR023485">
    <property type="entry name" value="Ptyr_pPase"/>
</dbReference>
<sequence length="175" mass="18035">MGDVINILVLCTGNSARSILAEAILNRLGAGRVRAFSAGSRPAGAVNPHAADLLLAKGYDMAAFSSKSWDVFAGADAPQMDMVITVCDSAAGETCPLWPGAPLRVHWGFPDPAGATGTPDEIARTFEEVYGAIHARMEKLIRALDSTIDRVGADGDGAAADLISADLASAVRAIG</sequence>
<comment type="caution">
    <text evidence="3">The sequence shown here is derived from an EMBL/GenBank/DDBJ whole genome shotgun (WGS) entry which is preliminary data.</text>
</comment>
<dbReference type="CDD" id="cd16345">
    <property type="entry name" value="LMWP_ArsC"/>
    <property type="match status" value="1"/>
</dbReference>
<reference evidence="3 4" key="1">
    <citation type="submission" date="2018-10" db="EMBL/GenBank/DDBJ databases">
        <title>Genomic Encyclopedia of Archaeal and Bacterial Type Strains, Phase II (KMG-II): from individual species to whole genera.</title>
        <authorList>
            <person name="Goeker M."/>
        </authorList>
    </citation>
    <scope>NUCLEOTIDE SEQUENCE [LARGE SCALE GENOMIC DNA]</scope>
    <source>
        <strain evidence="3 4">DSM 25217</strain>
    </source>
</reference>
<dbReference type="EMBL" id="REFR01000011">
    <property type="protein sequence ID" value="RMB07820.1"/>
    <property type="molecule type" value="Genomic_DNA"/>
</dbReference>